<dbReference type="RefSeq" id="WP_204542092.1">
    <property type="nucleotide sequence ID" value="NZ_JAFBFI010000007.1"/>
</dbReference>
<organism evidence="2 3">
    <name type="scientific">Peribacillus deserti</name>
    <dbReference type="NCBI Taxonomy" id="673318"/>
    <lineage>
        <taxon>Bacteria</taxon>
        <taxon>Bacillati</taxon>
        <taxon>Bacillota</taxon>
        <taxon>Bacilli</taxon>
        <taxon>Bacillales</taxon>
        <taxon>Bacillaceae</taxon>
        <taxon>Peribacillus</taxon>
    </lineage>
</organism>
<feature type="transmembrane region" description="Helical" evidence="1">
    <location>
        <begin position="82"/>
        <end position="103"/>
    </location>
</feature>
<keyword evidence="3" id="KW-1185">Reference proteome</keyword>
<evidence type="ECO:0000256" key="1">
    <source>
        <dbReference type="SAM" id="Phobius"/>
    </source>
</evidence>
<keyword evidence="1" id="KW-0472">Membrane</keyword>
<keyword evidence="1" id="KW-0812">Transmembrane</keyword>
<keyword evidence="1" id="KW-1133">Transmembrane helix</keyword>
<reference evidence="2 3" key="1">
    <citation type="submission" date="2021-01" db="EMBL/GenBank/DDBJ databases">
        <title>Genomic Encyclopedia of Type Strains, Phase IV (KMG-IV): sequencing the most valuable type-strain genomes for metagenomic binning, comparative biology and taxonomic classification.</title>
        <authorList>
            <person name="Goeker M."/>
        </authorList>
    </citation>
    <scope>NUCLEOTIDE SEQUENCE [LARGE SCALE GENOMIC DNA]</scope>
    <source>
        <strain evidence="2 3">DSM 105482</strain>
    </source>
</reference>
<sequence length="108" mass="12314">MCFSTDSIEQRTKEMFEEIRLHSIFPSVTAVSSTGDNPFVAKVILRDSNGTSYFVEPNESGLQFARGEITYKEYKKIERKGNIFGIESFSVIVASFFLMFWALSSYVL</sequence>
<dbReference type="Proteomes" id="UP000823486">
    <property type="component" value="Unassembled WGS sequence"/>
</dbReference>
<name>A0ABS2QH18_9BACI</name>
<proteinExistence type="predicted"/>
<evidence type="ECO:0000313" key="3">
    <source>
        <dbReference type="Proteomes" id="UP000823486"/>
    </source>
</evidence>
<protein>
    <submittedName>
        <fullName evidence="2">Uncharacterized protein</fullName>
    </submittedName>
</protein>
<gene>
    <name evidence="2" type="ORF">JOC77_001891</name>
</gene>
<dbReference type="EMBL" id="JAFBFI010000007">
    <property type="protein sequence ID" value="MBM7692461.1"/>
    <property type="molecule type" value="Genomic_DNA"/>
</dbReference>
<evidence type="ECO:0000313" key="2">
    <source>
        <dbReference type="EMBL" id="MBM7692461.1"/>
    </source>
</evidence>
<comment type="caution">
    <text evidence="2">The sequence shown here is derived from an EMBL/GenBank/DDBJ whole genome shotgun (WGS) entry which is preliminary data.</text>
</comment>
<accession>A0ABS2QH18</accession>